<evidence type="ECO:0000259" key="15">
    <source>
        <dbReference type="Pfam" id="PF01207"/>
    </source>
</evidence>
<comment type="similarity">
    <text evidence="12">Belongs to the dus family.</text>
</comment>
<evidence type="ECO:0000256" key="4">
    <source>
        <dbReference type="ARBA" id="ARBA00022630"/>
    </source>
</evidence>
<keyword evidence="5 12" id="KW-0288">FMN</keyword>
<reference evidence="16 17" key="1">
    <citation type="submission" date="2023-08" db="EMBL/GenBank/DDBJ databases">
        <title>Helicovermis profunda gen. nov., sp. nov., a novel mesophilic, fermentative bacterium within the Bacillota from a deep-sea hydrothermal vent chimney.</title>
        <authorList>
            <person name="Miyazaki U."/>
            <person name="Mizutani D."/>
            <person name="Hashimoto Y."/>
            <person name="Tame A."/>
            <person name="Sawayama S."/>
            <person name="Miyazaki J."/>
            <person name="Takai K."/>
            <person name="Nakagawa S."/>
        </authorList>
    </citation>
    <scope>NUCLEOTIDE SEQUENCE [LARGE SCALE GENOMIC DNA]</scope>
    <source>
        <strain evidence="16 17">S502</strain>
    </source>
</reference>
<feature type="domain" description="DUS-like FMN-binding" evidence="15">
    <location>
        <begin position="14"/>
        <end position="309"/>
    </location>
</feature>
<dbReference type="InterPro" id="IPR004652">
    <property type="entry name" value="DusB-like"/>
</dbReference>
<dbReference type="InterPro" id="IPR035587">
    <property type="entry name" value="DUS-like_FMN-bd"/>
</dbReference>
<feature type="binding site" evidence="14">
    <location>
        <begin position="16"/>
        <end position="18"/>
    </location>
    <ligand>
        <name>FMN</name>
        <dbReference type="ChEBI" id="CHEBI:58210"/>
    </ligand>
</feature>
<evidence type="ECO:0000256" key="1">
    <source>
        <dbReference type="ARBA" id="ARBA00001917"/>
    </source>
</evidence>
<name>A0AAU9EFA1_9FIRM</name>
<evidence type="ECO:0000256" key="3">
    <source>
        <dbReference type="ARBA" id="ARBA00022555"/>
    </source>
</evidence>
<keyword evidence="9 12" id="KW-0560">Oxidoreductase</keyword>
<comment type="catalytic activity">
    <reaction evidence="11">
        <text>a 5,6-dihydrouridine in tRNA + NAD(+) = a uridine in tRNA + NADH + H(+)</text>
        <dbReference type="Rhea" id="RHEA:54452"/>
        <dbReference type="Rhea" id="RHEA-COMP:13339"/>
        <dbReference type="Rhea" id="RHEA-COMP:13887"/>
        <dbReference type="ChEBI" id="CHEBI:15378"/>
        <dbReference type="ChEBI" id="CHEBI:57540"/>
        <dbReference type="ChEBI" id="CHEBI:57945"/>
        <dbReference type="ChEBI" id="CHEBI:65315"/>
        <dbReference type="ChEBI" id="CHEBI:74443"/>
    </reaction>
</comment>
<feature type="binding site" evidence="14">
    <location>
        <position position="139"/>
    </location>
    <ligand>
        <name>FMN</name>
        <dbReference type="ChEBI" id="CHEBI:58210"/>
    </ligand>
</feature>
<dbReference type="RefSeq" id="WP_338535768.1">
    <property type="nucleotide sequence ID" value="NZ_AP028654.1"/>
</dbReference>
<evidence type="ECO:0000313" key="16">
    <source>
        <dbReference type="EMBL" id="BEP30169.1"/>
    </source>
</evidence>
<dbReference type="AlphaFoldDB" id="A0AAU9EFA1"/>
<dbReference type="PANTHER" id="PTHR45846">
    <property type="entry name" value="TRNA-DIHYDROURIDINE(47) SYNTHASE [NAD(P)(+)]-LIKE"/>
    <property type="match status" value="1"/>
</dbReference>
<sequence length="317" mass="35553">MKIGNIELKSDVILGPMAGVTDFAFRKICKEFGVGLMVSEMISTKALFYNDEKTKRIMKIDKNEKPIALQIFGSDPKVYEVVVESLNKSENDILDINMGCPAPKIVKNGDGSALMKNPKLAYEIMKITKEVSSKPVTVKIRKGWDENSVNAVEIAILAEKAGVDAITIHGRTRDEFYSGKADYNIIKEVKRNVSIPVIGNGDVFSVKDAIRLKNETEVDAIMVARGAQGNPWLIREIDTYFKTGKIISKPTINEIIETTLKHFEYLIDLKGERIAILEMRKHASWYIKGIKNSAKIKNLINRTTCKEDLKCLLKSLI</sequence>
<keyword evidence="6 12" id="KW-0819">tRNA processing</keyword>
<evidence type="ECO:0000256" key="12">
    <source>
        <dbReference type="PIRNR" id="PIRNR006621"/>
    </source>
</evidence>
<feature type="binding site" evidence="14">
    <location>
        <position position="169"/>
    </location>
    <ligand>
        <name>FMN</name>
        <dbReference type="ChEBI" id="CHEBI:58210"/>
    </ligand>
</feature>
<keyword evidence="3" id="KW-0820">tRNA-binding</keyword>
<dbReference type="SUPFAM" id="SSF51395">
    <property type="entry name" value="FMN-linked oxidoreductases"/>
    <property type="match status" value="1"/>
</dbReference>
<comment type="cofactor">
    <cofactor evidence="1 12 14">
        <name>FMN</name>
        <dbReference type="ChEBI" id="CHEBI:58210"/>
    </cofactor>
</comment>
<dbReference type="KEGG" id="hprf:HLPR_25000"/>
<evidence type="ECO:0000256" key="2">
    <source>
        <dbReference type="ARBA" id="ARBA00002790"/>
    </source>
</evidence>
<evidence type="ECO:0000256" key="7">
    <source>
        <dbReference type="ARBA" id="ARBA00022857"/>
    </source>
</evidence>
<dbReference type="PROSITE" id="PS01136">
    <property type="entry name" value="UPF0034"/>
    <property type="match status" value="1"/>
</dbReference>
<dbReference type="NCBIfam" id="TIGR00737">
    <property type="entry name" value="nifR3_yhdG"/>
    <property type="match status" value="1"/>
</dbReference>
<dbReference type="Proteomes" id="UP001321786">
    <property type="component" value="Chromosome"/>
</dbReference>
<comment type="catalytic activity">
    <reaction evidence="10">
        <text>a 5,6-dihydrouridine in tRNA + NADP(+) = a uridine in tRNA + NADPH + H(+)</text>
        <dbReference type="Rhea" id="RHEA:23624"/>
        <dbReference type="Rhea" id="RHEA-COMP:13339"/>
        <dbReference type="Rhea" id="RHEA-COMP:13887"/>
        <dbReference type="ChEBI" id="CHEBI:15378"/>
        <dbReference type="ChEBI" id="CHEBI:57783"/>
        <dbReference type="ChEBI" id="CHEBI:58349"/>
        <dbReference type="ChEBI" id="CHEBI:65315"/>
        <dbReference type="ChEBI" id="CHEBI:74443"/>
    </reaction>
</comment>
<proteinExistence type="inferred from homology"/>
<dbReference type="Gene3D" id="1.10.1200.80">
    <property type="entry name" value="Putative flavin oxidoreducatase, domain 2"/>
    <property type="match status" value="1"/>
</dbReference>
<dbReference type="GO" id="GO:0000049">
    <property type="term" value="F:tRNA binding"/>
    <property type="evidence" value="ECO:0007669"/>
    <property type="project" value="UniProtKB-KW"/>
</dbReference>
<evidence type="ECO:0000313" key="17">
    <source>
        <dbReference type="Proteomes" id="UP001321786"/>
    </source>
</evidence>
<keyword evidence="8" id="KW-0694">RNA-binding</keyword>
<dbReference type="Gene3D" id="3.20.20.70">
    <property type="entry name" value="Aldolase class I"/>
    <property type="match status" value="1"/>
</dbReference>
<keyword evidence="7" id="KW-0521">NADP</keyword>
<accession>A0AAU9EFA1</accession>
<keyword evidence="4 12" id="KW-0285">Flavoprotein</keyword>
<dbReference type="InterPro" id="IPR024036">
    <property type="entry name" value="tRNA-dHydroUridine_Synthase_C"/>
</dbReference>
<evidence type="ECO:0000256" key="9">
    <source>
        <dbReference type="ARBA" id="ARBA00023002"/>
    </source>
</evidence>
<dbReference type="EC" id="1.3.1.-" evidence="12"/>
<evidence type="ECO:0000256" key="5">
    <source>
        <dbReference type="ARBA" id="ARBA00022643"/>
    </source>
</evidence>
<evidence type="ECO:0000256" key="6">
    <source>
        <dbReference type="ARBA" id="ARBA00022694"/>
    </source>
</evidence>
<dbReference type="InterPro" id="IPR001269">
    <property type="entry name" value="DUS_fam"/>
</dbReference>
<evidence type="ECO:0000256" key="8">
    <source>
        <dbReference type="ARBA" id="ARBA00022884"/>
    </source>
</evidence>
<evidence type="ECO:0000256" key="14">
    <source>
        <dbReference type="PIRSR" id="PIRSR006621-2"/>
    </source>
</evidence>
<dbReference type="Pfam" id="PF01207">
    <property type="entry name" value="Dus"/>
    <property type="match status" value="1"/>
</dbReference>
<keyword evidence="17" id="KW-1185">Reference proteome</keyword>
<gene>
    <name evidence="16" type="primary">dusB</name>
    <name evidence="16" type="ORF">HLPR_25000</name>
</gene>
<dbReference type="EMBL" id="AP028654">
    <property type="protein sequence ID" value="BEP30169.1"/>
    <property type="molecule type" value="Genomic_DNA"/>
</dbReference>
<dbReference type="InterPro" id="IPR018517">
    <property type="entry name" value="tRNA_hU_synthase_CS"/>
</dbReference>
<feature type="binding site" evidence="14">
    <location>
        <begin position="224"/>
        <end position="225"/>
    </location>
    <ligand>
        <name>FMN</name>
        <dbReference type="ChEBI" id="CHEBI:58210"/>
    </ligand>
</feature>
<dbReference type="GO" id="GO:0050660">
    <property type="term" value="F:flavin adenine dinucleotide binding"/>
    <property type="evidence" value="ECO:0007669"/>
    <property type="project" value="InterPro"/>
</dbReference>
<evidence type="ECO:0000256" key="13">
    <source>
        <dbReference type="PIRSR" id="PIRSR006621-1"/>
    </source>
</evidence>
<comment type="function">
    <text evidence="2 12">Catalyzes the synthesis of 5,6-dihydrouridine (D), a modified base found in the D-loop of most tRNAs, via the reduction of the C5-C6 double bond in target uridines.</text>
</comment>
<dbReference type="CDD" id="cd02801">
    <property type="entry name" value="DUS_like_FMN"/>
    <property type="match status" value="1"/>
</dbReference>
<dbReference type="PIRSF" id="PIRSF006621">
    <property type="entry name" value="Dus"/>
    <property type="match status" value="1"/>
</dbReference>
<protein>
    <recommendedName>
        <fullName evidence="12">tRNA-dihydrouridine synthase</fullName>
        <ecNumber evidence="12">1.3.1.-</ecNumber>
    </recommendedName>
</protein>
<evidence type="ECO:0000256" key="10">
    <source>
        <dbReference type="ARBA" id="ARBA00048205"/>
    </source>
</evidence>
<feature type="binding site" evidence="14">
    <location>
        <position position="70"/>
    </location>
    <ligand>
        <name>FMN</name>
        <dbReference type="ChEBI" id="CHEBI:58210"/>
    </ligand>
</feature>
<keyword evidence="14" id="KW-0547">Nucleotide-binding</keyword>
<evidence type="ECO:0000256" key="11">
    <source>
        <dbReference type="ARBA" id="ARBA00048802"/>
    </source>
</evidence>
<feature type="active site" description="Proton donor" evidence="13">
    <location>
        <position position="100"/>
    </location>
</feature>
<dbReference type="InterPro" id="IPR013785">
    <property type="entry name" value="Aldolase_TIM"/>
</dbReference>
<dbReference type="GO" id="GO:0017150">
    <property type="term" value="F:tRNA dihydrouridine synthase activity"/>
    <property type="evidence" value="ECO:0007669"/>
    <property type="project" value="InterPro"/>
</dbReference>
<dbReference type="PANTHER" id="PTHR45846:SF1">
    <property type="entry name" value="TRNA-DIHYDROURIDINE(47) SYNTHASE [NAD(P)(+)]-LIKE"/>
    <property type="match status" value="1"/>
</dbReference>
<organism evidence="16 17">
    <name type="scientific">Helicovermis profundi</name>
    <dbReference type="NCBI Taxonomy" id="3065157"/>
    <lineage>
        <taxon>Bacteria</taxon>
        <taxon>Bacillati</taxon>
        <taxon>Bacillota</taxon>
        <taxon>Clostridia</taxon>
        <taxon>Helicovermis</taxon>
    </lineage>
</organism>